<dbReference type="PANTHER" id="PTHR43679">
    <property type="entry name" value="OCTANOYLTRANSFERASE LIPM-RELATED"/>
    <property type="match status" value="1"/>
</dbReference>
<dbReference type="AlphaFoldDB" id="A0A2T4U0C1"/>
<sequence length="305" mass="33421">MTSKGPEHALILCRDTGKRVGDAGCLDSDLKGRNRADRCMGMPAAGRLLRMGGSGGPTNMGIDEALATLCRDVATLRFYAWEAPTLSIGYSQRSSDIDPAACRKSTVHLVRRPTGGRAVLHQQDLTYSLILPLRPPWTKISIAESYHQINVCLLRGLETLGLKVRVGSRPRQVNGALSPFCFPAISQDEVLVGRKKVIGSAQRRFPTALLQQGSILLDFDPAGILDLLRPSDRAAAAGAFETVGSLREALGWLPDRLEVETAIRNGFSEEMGIEFVEGELRPEEFRLSVELAATRYGSEDWTFRR</sequence>
<dbReference type="Proteomes" id="UP000241436">
    <property type="component" value="Unassembled WGS sequence"/>
</dbReference>
<reference evidence="3" key="2">
    <citation type="journal article" date="2018" name="Environ. Microbiol.">
        <title>Bloom of a denitrifying methanotroph, 'Candidatus Methylomirabilis limnetica', in a deep stratified lake.</title>
        <authorList>
            <person name="Graf J.S."/>
            <person name="Mayr M.J."/>
            <person name="Marchant H.K."/>
            <person name="Tienken D."/>
            <person name="Hach P.F."/>
            <person name="Brand A."/>
            <person name="Schubert C.J."/>
            <person name="Kuypers M.M."/>
            <person name="Milucka J."/>
        </authorList>
    </citation>
    <scope>NUCLEOTIDE SEQUENCE [LARGE SCALE GENOMIC DNA]</scope>
    <source>
        <strain evidence="3">Zug</strain>
    </source>
</reference>
<dbReference type="Gene3D" id="3.30.930.10">
    <property type="entry name" value="Bira Bifunctional Protein, Domain 2"/>
    <property type="match status" value="1"/>
</dbReference>
<proteinExistence type="predicted"/>
<dbReference type="RefSeq" id="WP_133174601.1">
    <property type="nucleotide sequence ID" value="NZ_NVQC01000011.1"/>
</dbReference>
<dbReference type="InterPro" id="IPR004143">
    <property type="entry name" value="BPL_LPL_catalytic"/>
</dbReference>
<dbReference type="PANTHER" id="PTHR43679:SF2">
    <property type="entry name" value="OCTANOYL-[GCVH]:PROTEIN N-OCTANOYLTRANSFERASE"/>
    <property type="match status" value="1"/>
</dbReference>
<dbReference type="PROSITE" id="PS51733">
    <property type="entry name" value="BPL_LPL_CATALYTIC"/>
    <property type="match status" value="1"/>
</dbReference>
<protein>
    <recommendedName>
        <fullName evidence="1">BPL/LPL catalytic domain-containing protein</fullName>
    </recommendedName>
</protein>
<evidence type="ECO:0000313" key="2">
    <source>
        <dbReference type="EMBL" id="PTL36817.1"/>
    </source>
</evidence>
<dbReference type="OrthoDB" id="9787898at2"/>
<dbReference type="InterPro" id="IPR045864">
    <property type="entry name" value="aa-tRNA-synth_II/BPL/LPL"/>
</dbReference>
<name>A0A2T4U0C1_9BACT</name>
<gene>
    <name evidence="2" type="ORF">CLG94_02245</name>
</gene>
<evidence type="ECO:0000259" key="1">
    <source>
        <dbReference type="PROSITE" id="PS51733"/>
    </source>
</evidence>
<dbReference type="InterPro" id="IPR050664">
    <property type="entry name" value="Octanoyltrans_LipM/LipL"/>
</dbReference>
<dbReference type="SUPFAM" id="SSF55681">
    <property type="entry name" value="Class II aaRS and biotin synthetases"/>
    <property type="match status" value="1"/>
</dbReference>
<comment type="caution">
    <text evidence="2">The sequence shown here is derived from an EMBL/GenBank/DDBJ whole genome shotgun (WGS) entry which is preliminary data.</text>
</comment>
<dbReference type="CDD" id="cd16443">
    <property type="entry name" value="LplA"/>
    <property type="match status" value="1"/>
</dbReference>
<accession>A0A2T4U0C1</accession>
<evidence type="ECO:0000313" key="3">
    <source>
        <dbReference type="Proteomes" id="UP000241436"/>
    </source>
</evidence>
<organism evidence="2 3">
    <name type="scientific">Candidatus Methylomirabilis limnetica</name>
    <dbReference type="NCBI Taxonomy" id="2033718"/>
    <lineage>
        <taxon>Bacteria</taxon>
        <taxon>Candidatus Methylomirabilota</taxon>
        <taxon>Candidatus Methylomirabilia</taxon>
        <taxon>Candidatus Methylomirabilales</taxon>
        <taxon>Candidatus Methylomirabilaceae</taxon>
        <taxon>Candidatus Methylomirabilis</taxon>
    </lineage>
</organism>
<reference evidence="2 3" key="1">
    <citation type="submission" date="2017-09" db="EMBL/GenBank/DDBJ databases">
        <title>Bloom of a denitrifying methanotroph, Candidatus Methylomirabilis limnetica, in a deep stratified lake.</title>
        <authorList>
            <person name="Graf J.S."/>
            <person name="Marchant H.K."/>
            <person name="Tienken D."/>
            <person name="Hach P.F."/>
            <person name="Brand A."/>
            <person name="Schubert C.J."/>
            <person name="Kuypers M.M."/>
            <person name="Milucka J."/>
        </authorList>
    </citation>
    <scope>NUCLEOTIDE SEQUENCE [LARGE SCALE GENOMIC DNA]</scope>
    <source>
        <strain evidence="2 3">Zug</strain>
    </source>
</reference>
<dbReference type="Pfam" id="PF21948">
    <property type="entry name" value="LplA-B_cat"/>
    <property type="match status" value="1"/>
</dbReference>
<dbReference type="EMBL" id="NVQC01000011">
    <property type="protein sequence ID" value="PTL36817.1"/>
    <property type="molecule type" value="Genomic_DNA"/>
</dbReference>
<feature type="domain" description="BPL/LPL catalytic" evidence="1">
    <location>
        <begin position="70"/>
        <end position="275"/>
    </location>
</feature>
<keyword evidence="3" id="KW-1185">Reference proteome</keyword>